<gene>
    <name evidence="2" type="ORF">A6769_36745</name>
</gene>
<proteinExistence type="predicted"/>
<feature type="transmembrane region" description="Helical" evidence="1">
    <location>
        <begin position="177"/>
        <end position="199"/>
    </location>
</feature>
<feature type="transmembrane region" description="Helical" evidence="1">
    <location>
        <begin position="20"/>
        <end position="41"/>
    </location>
</feature>
<comment type="caution">
    <text evidence="2">The sequence shown here is derived from an EMBL/GenBank/DDBJ whole genome shotgun (WGS) entry which is preliminary data.</text>
</comment>
<reference evidence="3" key="1">
    <citation type="submission" date="2016-04" db="EMBL/GenBank/DDBJ databases">
        <authorList>
            <person name="Tabuchi Yagui T.R."/>
        </authorList>
    </citation>
    <scope>NUCLEOTIDE SEQUENCE [LARGE SCALE GENOMIC DNA]</scope>
</reference>
<dbReference type="Proteomes" id="UP000252085">
    <property type="component" value="Unassembled WGS sequence"/>
</dbReference>
<evidence type="ECO:0000256" key="1">
    <source>
        <dbReference type="SAM" id="Phobius"/>
    </source>
</evidence>
<dbReference type="AlphaFoldDB" id="A0A367S221"/>
<feature type="transmembrane region" description="Helical" evidence="1">
    <location>
        <begin position="282"/>
        <end position="311"/>
    </location>
</feature>
<feature type="transmembrane region" description="Helical" evidence="1">
    <location>
        <begin position="61"/>
        <end position="84"/>
    </location>
</feature>
<feature type="transmembrane region" description="Helical" evidence="1">
    <location>
        <begin position="205"/>
        <end position="230"/>
    </location>
</feature>
<accession>A0A367S221</accession>
<dbReference type="EMBL" id="LXQE01000002">
    <property type="protein sequence ID" value="RCJ42805.1"/>
    <property type="molecule type" value="Genomic_DNA"/>
</dbReference>
<keyword evidence="1" id="KW-0472">Membrane</keyword>
<evidence type="ECO:0000313" key="3">
    <source>
        <dbReference type="Proteomes" id="UP000252085"/>
    </source>
</evidence>
<keyword evidence="1" id="KW-1133">Transmembrane helix</keyword>
<organism evidence="2 3">
    <name type="scientific">Nostoc punctiforme NIES-2108</name>
    <dbReference type="NCBI Taxonomy" id="1356359"/>
    <lineage>
        <taxon>Bacteria</taxon>
        <taxon>Bacillati</taxon>
        <taxon>Cyanobacteriota</taxon>
        <taxon>Cyanophyceae</taxon>
        <taxon>Nostocales</taxon>
        <taxon>Nostocaceae</taxon>
        <taxon>Nostoc</taxon>
    </lineage>
</organism>
<feature type="transmembrane region" description="Helical" evidence="1">
    <location>
        <begin position="237"/>
        <end position="262"/>
    </location>
</feature>
<evidence type="ECO:0000313" key="2">
    <source>
        <dbReference type="EMBL" id="RCJ42805.1"/>
    </source>
</evidence>
<name>A0A367S221_NOSPU</name>
<protein>
    <submittedName>
        <fullName evidence="2">Uncharacterized protein</fullName>
    </submittedName>
</protein>
<keyword evidence="1" id="KW-0812">Transmembrane</keyword>
<sequence length="316" mass="34215">MFVSAFDNDWKLFASGQNPVYVAIVNVSMLAAVVLVSFWSLQWYEQIMSEGFSSGVIKEMAFPMMVILMLNNNGAMLATTSLALRNVSNKLNSSVLTVTRNGITLKEAIRSVNTDQTFILAAKTAMAECEKLADLEIDKDGNQITPKKDCKNKVAQEIDTQASEYKQKKRIQGQNNWNPLDVAGGAVNTIVQGLSYIIFSGLSAAFQFLVQFSFLLTAYVAPIFLVLSMLPIGAKPIFAWLSGWLALTLILMSYSIIVGVAASSIVNSPSNNPLLLQLIEAIFSPILAVAIGTGGGMALFSGFTSAAKFVVMPRNN</sequence>